<evidence type="ECO:0000313" key="2">
    <source>
        <dbReference type="EMBL" id="KAK1399795.1"/>
    </source>
</evidence>
<comment type="caution">
    <text evidence="2">The sequence shown here is derived from an EMBL/GenBank/DDBJ whole genome shotgun (WGS) entry which is preliminary data.</text>
</comment>
<keyword evidence="3" id="KW-1185">Reference proteome</keyword>
<dbReference type="EMBL" id="JAUIZM010000002">
    <property type="protein sequence ID" value="KAK1399795.1"/>
    <property type="molecule type" value="Genomic_DNA"/>
</dbReference>
<reference evidence="2" key="2">
    <citation type="submission" date="2023-05" db="EMBL/GenBank/DDBJ databases">
        <authorList>
            <person name="Schelkunov M.I."/>
        </authorList>
    </citation>
    <scope>NUCLEOTIDE SEQUENCE</scope>
    <source>
        <strain evidence="2">Hsosn_3</strain>
        <tissue evidence="2">Leaf</tissue>
    </source>
</reference>
<protein>
    <submittedName>
        <fullName evidence="2">Transmembrane protein</fullName>
    </submittedName>
</protein>
<feature type="signal peptide" evidence="1">
    <location>
        <begin position="1"/>
        <end position="18"/>
    </location>
</feature>
<organism evidence="2 3">
    <name type="scientific">Heracleum sosnowskyi</name>
    <dbReference type="NCBI Taxonomy" id="360622"/>
    <lineage>
        <taxon>Eukaryota</taxon>
        <taxon>Viridiplantae</taxon>
        <taxon>Streptophyta</taxon>
        <taxon>Embryophyta</taxon>
        <taxon>Tracheophyta</taxon>
        <taxon>Spermatophyta</taxon>
        <taxon>Magnoliopsida</taxon>
        <taxon>eudicotyledons</taxon>
        <taxon>Gunneridae</taxon>
        <taxon>Pentapetalae</taxon>
        <taxon>asterids</taxon>
        <taxon>campanulids</taxon>
        <taxon>Apiales</taxon>
        <taxon>Apiaceae</taxon>
        <taxon>Apioideae</taxon>
        <taxon>apioid superclade</taxon>
        <taxon>Tordylieae</taxon>
        <taxon>Tordyliinae</taxon>
        <taxon>Heracleum</taxon>
    </lineage>
</organism>
<reference evidence="2" key="1">
    <citation type="submission" date="2023-02" db="EMBL/GenBank/DDBJ databases">
        <title>Genome of toxic invasive species Heracleum sosnowskyi carries increased number of genes despite the absence of recent whole-genome duplications.</title>
        <authorList>
            <person name="Schelkunov M."/>
            <person name="Shtratnikova V."/>
            <person name="Makarenko M."/>
            <person name="Klepikova A."/>
            <person name="Omelchenko D."/>
            <person name="Novikova G."/>
            <person name="Obukhova E."/>
            <person name="Bogdanov V."/>
            <person name="Penin A."/>
            <person name="Logacheva M."/>
        </authorList>
    </citation>
    <scope>NUCLEOTIDE SEQUENCE</scope>
    <source>
        <strain evidence="2">Hsosn_3</strain>
        <tissue evidence="2">Leaf</tissue>
    </source>
</reference>
<accession>A0AAD8N2U9</accession>
<gene>
    <name evidence="2" type="ORF">POM88_009658</name>
</gene>
<feature type="chain" id="PRO_5042047739" evidence="1">
    <location>
        <begin position="19"/>
        <end position="109"/>
    </location>
</feature>
<keyword evidence="1" id="KW-0732">Signal</keyword>
<proteinExistence type="predicted"/>
<evidence type="ECO:0000313" key="3">
    <source>
        <dbReference type="Proteomes" id="UP001237642"/>
    </source>
</evidence>
<name>A0AAD8N2U9_9APIA</name>
<dbReference type="AlphaFoldDB" id="A0AAD8N2U9"/>
<sequence>MRFWHTLFFCYLTTAVHLQSMNAAAATSPAQFHLLGGRPMRDLRILHSSQLDADQKIKVLNTKTTLDTIQPDSLQKESASVDDEQELVYHVDYHGVTTHPDPTPKHPKP</sequence>
<evidence type="ECO:0000256" key="1">
    <source>
        <dbReference type="SAM" id="SignalP"/>
    </source>
</evidence>
<keyword evidence="2" id="KW-0812">Transmembrane</keyword>
<dbReference type="Proteomes" id="UP001237642">
    <property type="component" value="Unassembled WGS sequence"/>
</dbReference>
<keyword evidence="2" id="KW-0472">Membrane</keyword>